<dbReference type="Pfam" id="PF11412">
    <property type="entry name" value="DsbD_N"/>
    <property type="match status" value="1"/>
</dbReference>
<evidence type="ECO:0000256" key="1">
    <source>
        <dbReference type="ARBA" id="ARBA00004141"/>
    </source>
</evidence>
<dbReference type="Pfam" id="PF13899">
    <property type="entry name" value="Thioredoxin_7"/>
    <property type="match status" value="1"/>
</dbReference>
<dbReference type="InterPro" id="IPR028250">
    <property type="entry name" value="DsbDN"/>
</dbReference>
<feature type="transmembrane region" description="Helical" evidence="6">
    <location>
        <begin position="506"/>
        <end position="523"/>
    </location>
</feature>
<feature type="transmembrane region" description="Helical" evidence="6">
    <location>
        <begin position="555"/>
        <end position="576"/>
    </location>
</feature>
<evidence type="ECO:0000259" key="9">
    <source>
        <dbReference type="Pfam" id="PF11412"/>
    </source>
</evidence>
<feature type="transmembrane region" description="Helical" evidence="6">
    <location>
        <begin position="304"/>
        <end position="330"/>
    </location>
</feature>
<proteinExistence type="predicted"/>
<organism evidence="10 11">
    <name type="scientific">Aliidiomarina taiwanensis</name>
    <dbReference type="NCBI Taxonomy" id="946228"/>
    <lineage>
        <taxon>Bacteria</taxon>
        <taxon>Pseudomonadati</taxon>
        <taxon>Pseudomonadota</taxon>
        <taxon>Gammaproteobacteria</taxon>
        <taxon>Alteromonadales</taxon>
        <taxon>Idiomarinaceae</taxon>
        <taxon>Aliidiomarina</taxon>
    </lineage>
</organism>
<comment type="caution">
    <text evidence="10">The sequence shown here is derived from an EMBL/GenBank/DDBJ whole genome shotgun (WGS) entry which is preliminary data.</text>
</comment>
<evidence type="ECO:0000256" key="5">
    <source>
        <dbReference type="ARBA" id="ARBA00023136"/>
    </source>
</evidence>
<evidence type="ECO:0000256" key="4">
    <source>
        <dbReference type="ARBA" id="ARBA00022989"/>
    </source>
</evidence>
<dbReference type="Pfam" id="PF02683">
    <property type="entry name" value="DsbD_TM"/>
    <property type="match status" value="1"/>
</dbReference>
<evidence type="ECO:0000256" key="7">
    <source>
        <dbReference type="SAM" id="SignalP"/>
    </source>
</evidence>
<feature type="transmembrane region" description="Helical" evidence="6">
    <location>
        <begin position="351"/>
        <end position="371"/>
    </location>
</feature>
<dbReference type="InterPro" id="IPR035671">
    <property type="entry name" value="DsbD_gamma"/>
</dbReference>
<dbReference type="PANTHER" id="PTHR32234">
    <property type="entry name" value="THIOL:DISULFIDE INTERCHANGE PROTEIN DSBD"/>
    <property type="match status" value="1"/>
</dbReference>
<keyword evidence="4 6" id="KW-1133">Transmembrane helix</keyword>
<keyword evidence="5 6" id="KW-0472">Membrane</keyword>
<keyword evidence="7" id="KW-0732">Signal</keyword>
<dbReference type="GO" id="GO:0045454">
    <property type="term" value="P:cell redox homeostasis"/>
    <property type="evidence" value="ECO:0007669"/>
    <property type="project" value="TreeGrafter"/>
</dbReference>
<feature type="transmembrane region" description="Helical" evidence="6">
    <location>
        <begin position="529"/>
        <end position="548"/>
    </location>
</feature>
<feature type="transmembrane region" description="Helical" evidence="6">
    <location>
        <begin position="391"/>
        <end position="413"/>
    </location>
</feature>
<keyword evidence="11" id="KW-1185">Reference proteome</keyword>
<name>A0A432WTR4_9GAMM</name>
<dbReference type="CDD" id="cd02953">
    <property type="entry name" value="DsbDgamma"/>
    <property type="match status" value="1"/>
</dbReference>
<reference evidence="10 11" key="1">
    <citation type="journal article" date="2011" name="Front. Microbiol.">
        <title>Genomic signatures of strain selection and enhancement in Bacillus atrophaeus var. globigii, a historical biowarfare simulant.</title>
        <authorList>
            <person name="Gibbons H.S."/>
            <person name="Broomall S.M."/>
            <person name="McNew L.A."/>
            <person name="Daligault H."/>
            <person name="Chapman C."/>
            <person name="Bruce D."/>
            <person name="Karavis M."/>
            <person name="Krepps M."/>
            <person name="McGregor P.A."/>
            <person name="Hong C."/>
            <person name="Park K.H."/>
            <person name="Akmal A."/>
            <person name="Feldman A."/>
            <person name="Lin J.S."/>
            <person name="Chang W.E."/>
            <person name="Higgs B.W."/>
            <person name="Demirev P."/>
            <person name="Lindquist J."/>
            <person name="Liem A."/>
            <person name="Fochler E."/>
            <person name="Read T.D."/>
            <person name="Tapia R."/>
            <person name="Johnson S."/>
            <person name="Bishop-Lilly K.A."/>
            <person name="Detter C."/>
            <person name="Han C."/>
            <person name="Sozhamannan S."/>
            <person name="Rosenzweig C.N."/>
            <person name="Skowronski E.W."/>
        </authorList>
    </citation>
    <scope>NUCLEOTIDE SEQUENCE [LARGE SCALE GENOMIC DNA]</scope>
    <source>
        <strain evidence="10 11">AIT1</strain>
    </source>
</reference>
<dbReference type="SUPFAM" id="SSF52833">
    <property type="entry name" value="Thioredoxin-like"/>
    <property type="match status" value="1"/>
</dbReference>
<feature type="transmembrane region" description="Helical" evidence="6">
    <location>
        <begin position="433"/>
        <end position="460"/>
    </location>
</feature>
<dbReference type="PANTHER" id="PTHR32234:SF3">
    <property type="entry name" value="SUPPRESSION OF COPPER SENSITIVITY PROTEIN"/>
    <property type="match status" value="1"/>
</dbReference>
<keyword evidence="3" id="KW-0201">Cytochrome c-type biogenesis</keyword>
<dbReference type="InterPro" id="IPR003834">
    <property type="entry name" value="Cyt_c_assmbl_TM_dom"/>
</dbReference>
<protein>
    <submittedName>
        <fullName evidence="10">Cytochrome C biogenesis protein</fullName>
    </submittedName>
</protein>
<dbReference type="GO" id="GO:0017004">
    <property type="term" value="P:cytochrome complex assembly"/>
    <property type="evidence" value="ECO:0007669"/>
    <property type="project" value="UniProtKB-KW"/>
</dbReference>
<dbReference type="OrthoDB" id="9811036at2"/>
<dbReference type="AlphaFoldDB" id="A0A432WTR4"/>
<feature type="chain" id="PRO_5019534789" evidence="7">
    <location>
        <begin position="22"/>
        <end position="703"/>
    </location>
</feature>
<sequence>MRWLTHILLYVFMFTVFAAKASTPSSTTGWLQHPDHPPVQVQLSLTGTGDPEEGIVHAVLEVQLKDDWKTYWRSPGEGGIAPTGVWSESTNVQQVEWHWPSPQRYQVAGIETVGYKEQVAFPLHIQVADWQQPVHLQGVLTMSSCTDMCVLTDYDIALSFTPAELVPNDQVHFAYQQALAQVPRTLLTNGEQQGLFVEQAVWNKETSKLQVRLQTPSALVSPDVFVDTFAEDIRDITVKPPQITFEGRTLEFSVDIEHWLGDVDLVGQPIQVSLVDETMAYELQVSPQAGSFTSQSGGSGTAELSWGALILFSLLGGLILNIMPCVLPVLGMKLQSVLTDNRQQALVRKQFLASAAGIVVSFWLIAVGLLVLKQSGSAIGWGIQFQSPYFLGFMVLVTWLFTLNLAGVFSIRLPGNMSTWAATKGDQSLSGQFVQGMFATLLATPCSAPFLGTAIGFALAASALQMLTIFTLLGLGMALPWLLVAARPRLALLLPKPGRWMNVTKVIFSFLLAATTVWLLFLLRNHVELTLWRVVFAVLVIISFVLIWRMYGARGVALSFALGFMSLFGAIAFAVLTSDETNPPPSWQPLKVHAIEQEVAAGKLVFVDVTADWCITCKANEVGVLLQNPVYQALQAHDVVLMQGDWTRPSDYVTQYLKSHNRYGVPFNKVYGPGAPEGIELPVLLNQQAVMAAFENARERRTQ</sequence>
<dbReference type="Proteomes" id="UP000286976">
    <property type="component" value="Unassembled WGS sequence"/>
</dbReference>
<accession>A0A432WTR4</accession>
<keyword evidence="2 6" id="KW-0812">Transmembrane</keyword>
<evidence type="ECO:0000256" key="3">
    <source>
        <dbReference type="ARBA" id="ARBA00022748"/>
    </source>
</evidence>
<evidence type="ECO:0000313" key="11">
    <source>
        <dbReference type="Proteomes" id="UP000286976"/>
    </source>
</evidence>
<feature type="domain" description="Thiol:disulfide interchange protein DsbD N-terminal" evidence="9">
    <location>
        <begin position="57"/>
        <end position="157"/>
    </location>
</feature>
<feature type="signal peptide" evidence="7">
    <location>
        <begin position="1"/>
        <end position="21"/>
    </location>
</feature>
<gene>
    <name evidence="10" type="ORF">CWE15_11265</name>
</gene>
<evidence type="ECO:0000256" key="6">
    <source>
        <dbReference type="SAM" id="Phobius"/>
    </source>
</evidence>
<evidence type="ECO:0000259" key="8">
    <source>
        <dbReference type="Pfam" id="PF02683"/>
    </source>
</evidence>
<dbReference type="GO" id="GO:0016020">
    <property type="term" value="C:membrane"/>
    <property type="evidence" value="ECO:0007669"/>
    <property type="project" value="UniProtKB-SubCell"/>
</dbReference>
<dbReference type="EMBL" id="PIPQ01000012">
    <property type="protein sequence ID" value="RUO37137.1"/>
    <property type="molecule type" value="Genomic_DNA"/>
</dbReference>
<evidence type="ECO:0000256" key="2">
    <source>
        <dbReference type="ARBA" id="ARBA00022692"/>
    </source>
</evidence>
<dbReference type="RefSeq" id="WP_126758182.1">
    <property type="nucleotide sequence ID" value="NZ_PIPQ01000012.1"/>
</dbReference>
<feature type="transmembrane region" description="Helical" evidence="6">
    <location>
        <begin position="466"/>
        <end position="485"/>
    </location>
</feature>
<comment type="subcellular location">
    <subcellularLocation>
        <location evidence="1">Membrane</location>
        <topology evidence="1">Multi-pass membrane protein</topology>
    </subcellularLocation>
</comment>
<dbReference type="GO" id="GO:0015035">
    <property type="term" value="F:protein-disulfide reductase activity"/>
    <property type="evidence" value="ECO:0007669"/>
    <property type="project" value="TreeGrafter"/>
</dbReference>
<feature type="domain" description="Cytochrome C biogenesis protein transmembrane" evidence="8">
    <location>
        <begin position="310"/>
        <end position="520"/>
    </location>
</feature>
<evidence type="ECO:0000313" key="10">
    <source>
        <dbReference type="EMBL" id="RUO37137.1"/>
    </source>
</evidence>
<dbReference type="InterPro" id="IPR036249">
    <property type="entry name" value="Thioredoxin-like_sf"/>
</dbReference>
<dbReference type="Gene3D" id="3.40.30.10">
    <property type="entry name" value="Glutaredoxin"/>
    <property type="match status" value="1"/>
</dbReference>